<keyword evidence="3" id="KW-1185">Reference proteome</keyword>
<organism evidence="2 3">
    <name type="scientific">Streptococcus panodentis</name>
    <dbReference type="NCBI Taxonomy" id="1581472"/>
    <lineage>
        <taxon>Bacteria</taxon>
        <taxon>Bacillati</taxon>
        <taxon>Bacillota</taxon>
        <taxon>Bacilli</taxon>
        <taxon>Lactobacillales</taxon>
        <taxon>Streptococcaceae</taxon>
        <taxon>Streptococcus</taxon>
    </lineage>
</organism>
<proteinExistence type="predicted"/>
<dbReference type="Proteomes" id="UP001519349">
    <property type="component" value="Unassembled WGS sequence"/>
</dbReference>
<keyword evidence="1" id="KW-0812">Transmembrane</keyword>
<reference evidence="2 3" key="1">
    <citation type="submission" date="2018-05" db="EMBL/GenBank/DDBJ databases">
        <title>Draft genome sequence of Streptococcus panodentis CCUG 70867T.</title>
        <authorList>
            <person name="Salva-Serra F."/>
            <person name="Mendez V."/>
            <person name="Jaen-Luchoro D."/>
            <person name="Gonzales-Siles L."/>
            <person name="Karlsson R."/>
            <person name="Engstrom-Jakobsson H."/>
            <person name="Busquets A."/>
            <person name="Gomila M."/>
            <person name="Pineiro-Iglesias B."/>
            <person name="Bennasar-Figueras A."/>
            <person name="Seeger M."/>
            <person name="Moore E."/>
        </authorList>
    </citation>
    <scope>NUCLEOTIDE SEQUENCE [LARGE SCALE GENOMIC DNA]</scope>
    <source>
        <strain evidence="2 3">CCUG 70867</strain>
    </source>
</reference>
<dbReference type="RefSeq" id="WP_209550861.1">
    <property type="nucleotide sequence ID" value="NZ_QFAY01000004.1"/>
</dbReference>
<evidence type="ECO:0000313" key="2">
    <source>
        <dbReference type="EMBL" id="MBP2620310.1"/>
    </source>
</evidence>
<name>A0ABS5AUZ2_9STRE</name>
<evidence type="ECO:0000313" key="3">
    <source>
        <dbReference type="Proteomes" id="UP001519349"/>
    </source>
</evidence>
<sequence length="185" mass="21434">MRRDLNYFSKYHVAPAKTSPLKLAAISGFTAIVTIMILLIGYFQFSSMHYQSEIDRAEQILKSPELAQELKSISETESKIATVKNDQALFGSLEGDFRRLHRVNQAFMNFLNKNVTRNLVFDDIKINYDNVEINGSAQEHLSIAKFEEELRKSDKFNQIFISNITHEDEVYKFNIKILTKDVDFK</sequence>
<gene>
    <name evidence="2" type="ORF">DHL47_02975</name>
</gene>
<keyword evidence="1" id="KW-0472">Membrane</keyword>
<evidence type="ECO:0000256" key="1">
    <source>
        <dbReference type="SAM" id="Phobius"/>
    </source>
</evidence>
<protein>
    <submittedName>
        <fullName evidence="2">Fimbrial assembly protein</fullName>
    </submittedName>
</protein>
<dbReference type="Pfam" id="PF05137">
    <property type="entry name" value="PilN"/>
    <property type="match status" value="1"/>
</dbReference>
<accession>A0ABS5AUZ2</accession>
<dbReference type="InterPro" id="IPR007813">
    <property type="entry name" value="PilN"/>
</dbReference>
<feature type="transmembrane region" description="Helical" evidence="1">
    <location>
        <begin position="21"/>
        <end position="43"/>
    </location>
</feature>
<comment type="caution">
    <text evidence="2">The sequence shown here is derived from an EMBL/GenBank/DDBJ whole genome shotgun (WGS) entry which is preliminary data.</text>
</comment>
<keyword evidence="1" id="KW-1133">Transmembrane helix</keyword>
<dbReference type="EMBL" id="QFAY01000004">
    <property type="protein sequence ID" value="MBP2620310.1"/>
    <property type="molecule type" value="Genomic_DNA"/>
</dbReference>